<evidence type="ECO:0000256" key="1">
    <source>
        <dbReference type="SAM" id="Coils"/>
    </source>
</evidence>
<gene>
    <name evidence="3" type="ORF">DERF_006710</name>
</gene>
<comment type="caution">
    <text evidence="3">The sequence shown here is derived from an EMBL/GenBank/DDBJ whole genome shotgun (WGS) entry which is preliminary data.</text>
</comment>
<feature type="compositionally biased region" description="Polar residues" evidence="2">
    <location>
        <begin position="200"/>
        <end position="211"/>
    </location>
</feature>
<keyword evidence="1" id="KW-0175">Coiled coil</keyword>
<evidence type="ECO:0000313" key="3">
    <source>
        <dbReference type="EMBL" id="KAH9515938.1"/>
    </source>
</evidence>
<feature type="region of interest" description="Disordered" evidence="2">
    <location>
        <begin position="481"/>
        <end position="501"/>
    </location>
</feature>
<reference evidence="3" key="2">
    <citation type="journal article" date="2022" name="Res Sq">
        <title>Comparative Genomics Reveals Insights into the Divergent Evolution of Astigmatic Mites and Household Pest Adaptations.</title>
        <authorList>
            <person name="Xiong Q."/>
            <person name="Wan A.T.-Y."/>
            <person name="Liu X.-Y."/>
            <person name="Fung C.S.-H."/>
            <person name="Xiao X."/>
            <person name="Malainual N."/>
            <person name="Hou J."/>
            <person name="Wang L."/>
            <person name="Wang M."/>
            <person name="Yang K."/>
            <person name="Cui Y."/>
            <person name="Leung E."/>
            <person name="Nong W."/>
            <person name="Shin S.-K."/>
            <person name="Au S."/>
            <person name="Jeong K.Y."/>
            <person name="Chew F.T."/>
            <person name="Hui J."/>
            <person name="Leung T.F."/>
            <person name="Tungtrongchitr A."/>
            <person name="Zhong N."/>
            <person name="Liu Z."/>
            <person name="Tsui S."/>
        </authorList>
    </citation>
    <scope>NUCLEOTIDE SEQUENCE</scope>
    <source>
        <strain evidence="3">Derf</strain>
        <tissue evidence="3">Whole organism</tissue>
    </source>
</reference>
<feature type="region of interest" description="Disordered" evidence="2">
    <location>
        <begin position="200"/>
        <end position="223"/>
    </location>
</feature>
<evidence type="ECO:0000256" key="2">
    <source>
        <dbReference type="SAM" id="MobiDB-lite"/>
    </source>
</evidence>
<feature type="coiled-coil region" evidence="1">
    <location>
        <begin position="507"/>
        <end position="537"/>
    </location>
</feature>
<feature type="compositionally biased region" description="Low complexity" evidence="2">
    <location>
        <begin position="79"/>
        <end position="100"/>
    </location>
</feature>
<protein>
    <submittedName>
        <fullName evidence="3">Uncharacterized protein</fullName>
    </submittedName>
</protein>
<feature type="compositionally biased region" description="Polar residues" evidence="2">
    <location>
        <begin position="489"/>
        <end position="501"/>
    </location>
</feature>
<dbReference type="AlphaFoldDB" id="A0A922L2C1"/>
<feature type="coiled-coil region" evidence="1">
    <location>
        <begin position="368"/>
        <end position="476"/>
    </location>
</feature>
<organism evidence="3 4">
    <name type="scientific">Dermatophagoides farinae</name>
    <name type="common">American house dust mite</name>
    <dbReference type="NCBI Taxonomy" id="6954"/>
    <lineage>
        <taxon>Eukaryota</taxon>
        <taxon>Metazoa</taxon>
        <taxon>Ecdysozoa</taxon>
        <taxon>Arthropoda</taxon>
        <taxon>Chelicerata</taxon>
        <taxon>Arachnida</taxon>
        <taxon>Acari</taxon>
        <taxon>Acariformes</taxon>
        <taxon>Sarcoptiformes</taxon>
        <taxon>Astigmata</taxon>
        <taxon>Psoroptidia</taxon>
        <taxon>Analgoidea</taxon>
        <taxon>Pyroglyphidae</taxon>
        <taxon>Dermatophagoidinae</taxon>
        <taxon>Dermatophagoides</taxon>
    </lineage>
</organism>
<feature type="coiled-coil region" evidence="1">
    <location>
        <begin position="272"/>
        <end position="341"/>
    </location>
</feature>
<keyword evidence="4" id="KW-1185">Reference proteome</keyword>
<feature type="coiled-coil region" evidence="1">
    <location>
        <begin position="708"/>
        <end position="928"/>
    </location>
</feature>
<name>A0A922L2C1_DERFA</name>
<feature type="coiled-coil region" evidence="1">
    <location>
        <begin position="571"/>
        <end position="677"/>
    </location>
</feature>
<evidence type="ECO:0000313" key="4">
    <source>
        <dbReference type="Proteomes" id="UP000790347"/>
    </source>
</evidence>
<feature type="region of interest" description="Disordered" evidence="2">
    <location>
        <begin position="43"/>
        <end position="62"/>
    </location>
</feature>
<feature type="region of interest" description="Disordered" evidence="2">
    <location>
        <begin position="71"/>
        <end position="120"/>
    </location>
</feature>
<dbReference type="EMBL" id="ASGP02000003">
    <property type="protein sequence ID" value="KAH9515938.1"/>
    <property type="molecule type" value="Genomic_DNA"/>
</dbReference>
<sequence>MLDFLAICCFLLILFAVLLFYLTREQSYEQALEEQRNKNDDLLTPTNIIAGDNVDKGGNRKDRTKRLNLNKKSNKESTNKQTASNKQQQQSAANKIQQKSININEKTLPGLTDGIAPSPVDESKILKQDDHRKSSENESIPTISSVAASTTTVPVSIPDDKIDAVKIDPIVEQPIKIKNQSSTSSMKTAVIQDTTTMAINKSNNHQPITNGKKSKKSNLSKSSRDFNMNDIIEIIKSFTKEEVTDLTDHLLTIQANDQSINDLSWHTKNDPVESLRKQLTEKEEMINTQKINLENSKRRFDLINNELKMSKSKLQNECRMRQEIEMQKNNFARMLSEMEKNGKQQMERLAEKNRITRQEEFSRHNIIISDMKNEINNLKIQLMEKQKMLAEMDERSKTNDVNKQNLEILQQDLLNAKMDYEKNLKNLTEKYQAEICYLNEDQLKLNDRLNEIVMENEQLTAQIETLKQSLKMAEKTAINNESSAKENLSKASATDANENSNSTDNYFKDALTELEGLKTKNKTLEEKKKLIKQISEKLHIVDEDVSIDKLFNSIDELRTFKKKWEKSDGANKEHLFKIQQLEKKLEDSKKEIITLKDENKNFMKQISEKLPIKDEDLSIDKLLKSIDDLQTAKEDFQKSEDTNKKYLCKIQKLDEDLEDSKTKIETLEEENKNFMKQISEKLPIKDEDLSIDNLLKSIGDLQTAKEDFQKSEDTNKEYLCKIQQLEKELEALEDSAANLKLTIDDGKKKEKLLKDQTKKELMEKSSKSNDEIENLKLKLDVTENESLKYKNSLEDVEKRLRKIEGELQEGQCKRTELTKNEQQITFLQKELTEKDEKLNELKTESKHLKSDLDKNNELLKVEQTKCLRLQNENDQNTTAFEKIQKENLELKKKNDKLNELVQIGVQTYQEENRRVQDLEQRLAACKSLNGNDNGDNNNVCPTTNGN</sequence>
<accession>A0A922L2C1</accession>
<dbReference type="Proteomes" id="UP000790347">
    <property type="component" value="Unassembled WGS sequence"/>
</dbReference>
<proteinExistence type="predicted"/>
<reference evidence="3" key="1">
    <citation type="submission" date="2013-05" db="EMBL/GenBank/DDBJ databases">
        <authorList>
            <person name="Yim A.K.Y."/>
            <person name="Chan T.F."/>
            <person name="Ji K.M."/>
            <person name="Liu X.Y."/>
            <person name="Zhou J.W."/>
            <person name="Li R.Q."/>
            <person name="Yang K.Y."/>
            <person name="Li J."/>
            <person name="Li M."/>
            <person name="Law P.T.W."/>
            <person name="Wu Y.L."/>
            <person name="Cai Z.L."/>
            <person name="Qin H."/>
            <person name="Bao Y."/>
            <person name="Leung R.K.K."/>
            <person name="Ng P.K.S."/>
            <person name="Zou J."/>
            <person name="Zhong X.J."/>
            <person name="Ran P.X."/>
            <person name="Zhong N.S."/>
            <person name="Liu Z.G."/>
            <person name="Tsui S.K.W."/>
        </authorList>
    </citation>
    <scope>NUCLEOTIDE SEQUENCE</scope>
    <source>
        <strain evidence="3">Derf</strain>
        <tissue evidence="3">Whole organism</tissue>
    </source>
</reference>